<reference evidence="8" key="1">
    <citation type="submission" date="2016-10" db="EMBL/GenBank/DDBJ databases">
        <authorList>
            <person name="Varghese N."/>
            <person name="Submissions S."/>
        </authorList>
    </citation>
    <scope>NUCLEOTIDE SEQUENCE [LARGE SCALE GENOMIC DNA]</scope>
    <source>
        <strain evidence="8">XJ109</strain>
    </source>
</reference>
<dbReference type="OrthoDB" id="9803201at2"/>
<dbReference type="GO" id="GO:0005840">
    <property type="term" value="C:ribosome"/>
    <property type="evidence" value="ECO:0007669"/>
    <property type="project" value="UniProtKB-KW"/>
</dbReference>
<evidence type="ECO:0000256" key="6">
    <source>
        <dbReference type="SAM" id="MobiDB-lite"/>
    </source>
</evidence>
<gene>
    <name evidence="5" type="primary">rplD</name>
    <name evidence="7" type="ORF">SAMN05421738_105177</name>
</gene>
<keyword evidence="8" id="KW-1185">Reference proteome</keyword>
<dbReference type="AlphaFoldDB" id="A0A1I4VJK8"/>
<comment type="subunit">
    <text evidence="5">Part of the 50S ribosomal subunit.</text>
</comment>
<dbReference type="RefSeq" id="WP_092907618.1">
    <property type="nucleotide sequence ID" value="NZ_FOUZ01000005.1"/>
</dbReference>
<keyword evidence="5" id="KW-0699">rRNA-binding</keyword>
<dbReference type="EMBL" id="FOUZ01000005">
    <property type="protein sequence ID" value="SFN01347.1"/>
    <property type="molecule type" value="Genomic_DNA"/>
</dbReference>
<comment type="function">
    <text evidence="5">One of the primary rRNA binding proteins, this protein initially binds near the 5'-end of the 23S rRNA. It is important during the early stages of 50S assembly. It makes multiple contacts with different domains of the 23S rRNA in the assembled 50S subunit and ribosome.</text>
</comment>
<dbReference type="NCBIfam" id="TIGR03953">
    <property type="entry name" value="rplD_bact"/>
    <property type="match status" value="1"/>
</dbReference>
<sequence length="209" mass="23188">MEVVVLNIKGQETGRTVSLDEAVFGIEPSTHTVYLEVKQYLAAQRQGTHKAKERAEIAGSTRKIKKQKGTGTARAGSIKSPVFRGGGRVFGPRPRNYSFKINKTQKRLAKKSVLSQKLAENEIKVVENFTFEAPRTKEFISLLTNLGLDNKKTLFVLGEANNNVYLSSRNLQKTKVVTTSELNVYDLINASQIVFLEGSLATVQENLSK</sequence>
<dbReference type="GO" id="GO:0019843">
    <property type="term" value="F:rRNA binding"/>
    <property type="evidence" value="ECO:0007669"/>
    <property type="project" value="UniProtKB-UniRule"/>
</dbReference>
<dbReference type="InterPro" id="IPR002136">
    <property type="entry name" value="Ribosomal_uL4"/>
</dbReference>
<evidence type="ECO:0000256" key="2">
    <source>
        <dbReference type="ARBA" id="ARBA00022980"/>
    </source>
</evidence>
<dbReference type="STRING" id="684065.SAMN05421738_105177"/>
<dbReference type="GO" id="GO:0006412">
    <property type="term" value="P:translation"/>
    <property type="evidence" value="ECO:0007669"/>
    <property type="project" value="UniProtKB-UniRule"/>
</dbReference>
<protein>
    <recommendedName>
        <fullName evidence="4 5">Large ribosomal subunit protein uL4</fullName>
    </recommendedName>
</protein>
<feature type="region of interest" description="Disordered" evidence="6">
    <location>
        <begin position="51"/>
        <end position="77"/>
    </location>
</feature>
<proteinExistence type="inferred from homology"/>
<dbReference type="Gene3D" id="3.40.1370.10">
    <property type="match status" value="1"/>
</dbReference>
<dbReference type="GO" id="GO:1990904">
    <property type="term" value="C:ribonucleoprotein complex"/>
    <property type="evidence" value="ECO:0007669"/>
    <property type="project" value="UniProtKB-KW"/>
</dbReference>
<dbReference type="PANTHER" id="PTHR10746:SF6">
    <property type="entry name" value="LARGE RIBOSOMAL SUBUNIT PROTEIN UL4M"/>
    <property type="match status" value="1"/>
</dbReference>
<name>A0A1I4VJK8_9FLAO</name>
<evidence type="ECO:0000256" key="5">
    <source>
        <dbReference type="HAMAP-Rule" id="MF_01328"/>
    </source>
</evidence>
<dbReference type="SUPFAM" id="SSF52166">
    <property type="entry name" value="Ribosomal protein L4"/>
    <property type="match status" value="1"/>
</dbReference>
<comment type="similarity">
    <text evidence="1 5">Belongs to the universal ribosomal protein uL4 family.</text>
</comment>
<dbReference type="PANTHER" id="PTHR10746">
    <property type="entry name" value="50S RIBOSOMAL PROTEIN L4"/>
    <property type="match status" value="1"/>
</dbReference>
<dbReference type="Proteomes" id="UP000199149">
    <property type="component" value="Unassembled WGS sequence"/>
</dbReference>
<evidence type="ECO:0000313" key="8">
    <source>
        <dbReference type="Proteomes" id="UP000199149"/>
    </source>
</evidence>
<evidence type="ECO:0000256" key="4">
    <source>
        <dbReference type="ARBA" id="ARBA00035244"/>
    </source>
</evidence>
<keyword evidence="2 5" id="KW-0689">Ribosomal protein</keyword>
<organism evidence="7 8">
    <name type="scientific">Algoriella xinjiangensis</name>
    <dbReference type="NCBI Taxonomy" id="684065"/>
    <lineage>
        <taxon>Bacteria</taxon>
        <taxon>Pseudomonadati</taxon>
        <taxon>Bacteroidota</taxon>
        <taxon>Flavobacteriia</taxon>
        <taxon>Flavobacteriales</taxon>
        <taxon>Weeksellaceae</taxon>
        <taxon>Algoriella</taxon>
    </lineage>
</organism>
<accession>A0A1I4VJK8</accession>
<keyword evidence="3 5" id="KW-0687">Ribonucleoprotein</keyword>
<evidence type="ECO:0000256" key="1">
    <source>
        <dbReference type="ARBA" id="ARBA00010528"/>
    </source>
</evidence>
<comment type="function">
    <text evidence="5">Forms part of the polypeptide exit tunnel.</text>
</comment>
<evidence type="ECO:0000256" key="3">
    <source>
        <dbReference type="ARBA" id="ARBA00023274"/>
    </source>
</evidence>
<dbReference type="HAMAP" id="MF_01328_B">
    <property type="entry name" value="Ribosomal_uL4_B"/>
    <property type="match status" value="1"/>
</dbReference>
<evidence type="ECO:0000313" key="7">
    <source>
        <dbReference type="EMBL" id="SFN01347.1"/>
    </source>
</evidence>
<dbReference type="InterPro" id="IPR013005">
    <property type="entry name" value="Ribosomal_uL4-like"/>
</dbReference>
<dbReference type="GO" id="GO:0003735">
    <property type="term" value="F:structural constituent of ribosome"/>
    <property type="evidence" value="ECO:0007669"/>
    <property type="project" value="InterPro"/>
</dbReference>
<keyword evidence="5" id="KW-0694">RNA-binding</keyword>
<dbReference type="InterPro" id="IPR023574">
    <property type="entry name" value="Ribosomal_uL4_dom_sf"/>
</dbReference>
<dbReference type="Pfam" id="PF00573">
    <property type="entry name" value="Ribosomal_L4"/>
    <property type="match status" value="1"/>
</dbReference>